<evidence type="ECO:0000256" key="9">
    <source>
        <dbReference type="ARBA" id="ARBA00040743"/>
    </source>
</evidence>
<dbReference type="InterPro" id="IPR000297">
    <property type="entry name" value="PPIase_PpiC"/>
</dbReference>
<dbReference type="Pfam" id="PF13616">
    <property type="entry name" value="Rotamase_3"/>
    <property type="match status" value="1"/>
</dbReference>
<feature type="transmembrane region" description="Helical" evidence="13">
    <location>
        <begin position="12"/>
        <end position="32"/>
    </location>
</feature>
<dbReference type="AlphaFoldDB" id="A0A3S9P7D3"/>
<comment type="similarity">
    <text evidence="8">Belongs to the PpiD chaperone family.</text>
</comment>
<sequence>MAIITKIREKSGVAVGFIALGLILFMVGGDLFSPNSTLLGNNKNIVGEIGGQEIELRQFSELVDQIKSNYPTPPNEQQMQGVRQMAWNELIYREAYGQQIEELGITITPEELNDMISGNNISPEFGQYFRDSTGQVSRENIKMYLASLKQQGPTSPQYQQFLGFEQQIKTSRSRIKYESLISRTYFASDLEGKKEYEKQNDKVEIAYVNVPFYSMPDSAVNVTESDAKAYYNANQEEFKRDANRGIEFVTFKVQASEGDKKNLEDEMKDLSISFARTSNDTAFVESHTDGNANFMSVNMTGLPSVLEADQLETGKVYGPFFAAGSYRDYKVIGESTDSVYSAKASHILFKNDKDDAAAKKEAYATLRKIQNGENFEELAKKVGDAAPTTKSRGGDLQWFSEGRMVPAFDKAVFAARRTGLINRVVKTEFGYHIIKVTAVKTKKMFDLAVVEKKLTPSDATVNEAYRKASVFAASVKGGRKDFEKIAEDQKIFIEQALTIAPTATFINSLRGNTVRQVIRWAYNDADVNDVSEVFDLDDRFIVATLMSAREEGVADFADVKNEAKVQATKGKKAEAIAAKLNKLSGKSIEDIRKGYGNGAKSDIASDLSLNDVSIQGVGLAPKAIGTAFGLKQGDVSKPIIDENSVLVIKVRKADKALETADYSIYQRQVEGRYVRSANYNILEAVKTLSDVKDNRYKFF</sequence>
<accession>A0A3S9P7D3</accession>
<evidence type="ECO:0000256" key="8">
    <source>
        <dbReference type="ARBA" id="ARBA00038408"/>
    </source>
</evidence>
<dbReference type="SUPFAM" id="SSF109998">
    <property type="entry name" value="Triger factor/SurA peptide-binding domain-like"/>
    <property type="match status" value="1"/>
</dbReference>
<feature type="domain" description="PpiC" evidence="14">
    <location>
        <begin position="339"/>
        <end position="438"/>
    </location>
</feature>
<dbReference type="InterPro" id="IPR046357">
    <property type="entry name" value="PPIase_dom_sf"/>
</dbReference>
<dbReference type="KEGG" id="fll:EI427_18315"/>
<dbReference type="PANTHER" id="PTHR47529:SF1">
    <property type="entry name" value="PERIPLASMIC CHAPERONE PPID"/>
    <property type="match status" value="1"/>
</dbReference>
<dbReference type="Proteomes" id="UP000267268">
    <property type="component" value="Chromosome 1"/>
</dbReference>
<evidence type="ECO:0000256" key="7">
    <source>
        <dbReference type="ARBA" id="ARBA00023186"/>
    </source>
</evidence>
<organism evidence="15 16">
    <name type="scientific">Flammeovirga pectinis</name>
    <dbReference type="NCBI Taxonomy" id="2494373"/>
    <lineage>
        <taxon>Bacteria</taxon>
        <taxon>Pseudomonadati</taxon>
        <taxon>Bacteroidota</taxon>
        <taxon>Cytophagia</taxon>
        <taxon>Cytophagales</taxon>
        <taxon>Flammeovirgaceae</taxon>
        <taxon>Flammeovirga</taxon>
    </lineage>
</organism>
<evidence type="ECO:0000256" key="10">
    <source>
        <dbReference type="ARBA" id="ARBA00042775"/>
    </source>
</evidence>
<evidence type="ECO:0000256" key="3">
    <source>
        <dbReference type="ARBA" id="ARBA00022519"/>
    </source>
</evidence>
<keyword evidence="6 13" id="KW-0472">Membrane</keyword>
<evidence type="ECO:0000256" key="11">
    <source>
        <dbReference type="PROSITE-ProRule" id="PRU00278"/>
    </source>
</evidence>
<keyword evidence="4 13" id="KW-0812">Transmembrane</keyword>
<keyword evidence="11" id="KW-0697">Rotamase</keyword>
<dbReference type="SUPFAM" id="SSF54534">
    <property type="entry name" value="FKBP-like"/>
    <property type="match status" value="1"/>
</dbReference>
<dbReference type="Gene3D" id="3.10.50.40">
    <property type="match status" value="1"/>
</dbReference>
<dbReference type="InterPro" id="IPR052029">
    <property type="entry name" value="PpiD_chaperone"/>
</dbReference>
<evidence type="ECO:0000256" key="1">
    <source>
        <dbReference type="ARBA" id="ARBA00004382"/>
    </source>
</evidence>
<reference evidence="15 16" key="1">
    <citation type="submission" date="2018-12" db="EMBL/GenBank/DDBJ databases">
        <title>Flammeovirga pectinis sp. nov., isolated from the gut of the Korean scallop, Patinopecten yessoensis.</title>
        <authorList>
            <person name="Bae J.-W."/>
            <person name="Jeong Y.-S."/>
            <person name="Kang W."/>
        </authorList>
    </citation>
    <scope>NUCLEOTIDE SEQUENCE [LARGE SCALE GENOMIC DNA]</scope>
    <source>
        <strain evidence="15 16">L12M1</strain>
    </source>
</reference>
<keyword evidence="12" id="KW-0175">Coiled coil</keyword>
<dbReference type="RefSeq" id="WP_126617480.1">
    <property type="nucleotide sequence ID" value="NZ_CP034562.1"/>
</dbReference>
<keyword evidence="16" id="KW-1185">Reference proteome</keyword>
<gene>
    <name evidence="15" type="ORF">EI427_18315</name>
</gene>
<keyword evidence="3" id="KW-0997">Cell inner membrane</keyword>
<dbReference type="EMBL" id="CP034562">
    <property type="protein sequence ID" value="AZQ64111.1"/>
    <property type="molecule type" value="Genomic_DNA"/>
</dbReference>
<evidence type="ECO:0000259" key="14">
    <source>
        <dbReference type="PROSITE" id="PS50198"/>
    </source>
</evidence>
<dbReference type="Pfam" id="PF13623">
    <property type="entry name" value="SurA_N_2"/>
    <property type="match status" value="1"/>
</dbReference>
<evidence type="ECO:0000313" key="15">
    <source>
        <dbReference type="EMBL" id="AZQ64111.1"/>
    </source>
</evidence>
<feature type="coiled-coil region" evidence="12">
    <location>
        <begin position="253"/>
        <end position="280"/>
    </location>
</feature>
<keyword evidence="2" id="KW-1003">Cell membrane</keyword>
<comment type="subcellular location">
    <subcellularLocation>
        <location evidence="1">Cell inner membrane</location>
        <topology evidence="1">Single-pass type II membrane protein</topology>
        <orientation evidence="1">Periplasmic side</orientation>
    </subcellularLocation>
</comment>
<evidence type="ECO:0000256" key="5">
    <source>
        <dbReference type="ARBA" id="ARBA00022989"/>
    </source>
</evidence>
<evidence type="ECO:0000256" key="6">
    <source>
        <dbReference type="ARBA" id="ARBA00023136"/>
    </source>
</evidence>
<dbReference type="GO" id="GO:0003755">
    <property type="term" value="F:peptidyl-prolyl cis-trans isomerase activity"/>
    <property type="evidence" value="ECO:0007669"/>
    <property type="project" value="UniProtKB-KW"/>
</dbReference>
<dbReference type="GO" id="GO:0005886">
    <property type="term" value="C:plasma membrane"/>
    <property type="evidence" value="ECO:0007669"/>
    <property type="project" value="UniProtKB-SubCell"/>
</dbReference>
<dbReference type="Pfam" id="PF13145">
    <property type="entry name" value="Rotamase_2"/>
    <property type="match status" value="1"/>
</dbReference>
<evidence type="ECO:0000256" key="12">
    <source>
        <dbReference type="SAM" id="Coils"/>
    </source>
</evidence>
<keyword evidence="5 13" id="KW-1133">Transmembrane helix</keyword>
<dbReference type="InterPro" id="IPR027304">
    <property type="entry name" value="Trigger_fact/SurA_dom_sf"/>
</dbReference>
<keyword evidence="11" id="KW-0413">Isomerase</keyword>
<keyword evidence="7" id="KW-0143">Chaperone</keyword>
<dbReference type="PANTHER" id="PTHR47529">
    <property type="entry name" value="PEPTIDYL-PROLYL CIS-TRANS ISOMERASE D"/>
    <property type="match status" value="1"/>
</dbReference>
<name>A0A3S9P7D3_9BACT</name>
<dbReference type="OrthoDB" id="9812372at2"/>
<evidence type="ECO:0000256" key="2">
    <source>
        <dbReference type="ARBA" id="ARBA00022475"/>
    </source>
</evidence>
<evidence type="ECO:0000256" key="13">
    <source>
        <dbReference type="SAM" id="Phobius"/>
    </source>
</evidence>
<evidence type="ECO:0000256" key="4">
    <source>
        <dbReference type="ARBA" id="ARBA00022692"/>
    </source>
</evidence>
<protein>
    <recommendedName>
        <fullName evidence="9">Periplasmic chaperone PpiD</fullName>
    </recommendedName>
    <alternativeName>
        <fullName evidence="10">Periplasmic folding chaperone</fullName>
    </alternativeName>
</protein>
<dbReference type="PROSITE" id="PS50198">
    <property type="entry name" value="PPIC_PPIASE_2"/>
    <property type="match status" value="1"/>
</dbReference>
<evidence type="ECO:0000313" key="16">
    <source>
        <dbReference type="Proteomes" id="UP000267268"/>
    </source>
</evidence>
<proteinExistence type="inferred from homology"/>